<feature type="domain" description="Homeobox" evidence="10">
    <location>
        <begin position="72"/>
        <end position="117"/>
    </location>
</feature>
<proteinExistence type="predicted"/>
<dbReference type="Pfam" id="PF24816">
    <property type="entry name" value="Ig_CFAP65__9th"/>
    <property type="match status" value="1"/>
</dbReference>
<evidence type="ECO:0000313" key="12">
    <source>
        <dbReference type="Proteomes" id="UP000031443"/>
    </source>
</evidence>
<dbReference type="Pfam" id="PF25249">
    <property type="entry name" value="Ig_CFAP65_7th"/>
    <property type="match status" value="1"/>
</dbReference>
<keyword evidence="5" id="KW-0969">Cilium</keyword>
<evidence type="ECO:0000256" key="2">
    <source>
        <dbReference type="ARBA" id="ARBA00004496"/>
    </source>
</evidence>
<feature type="region of interest" description="Disordered" evidence="9">
    <location>
        <begin position="1607"/>
        <end position="1663"/>
    </location>
</feature>
<dbReference type="Pfam" id="PF24291">
    <property type="entry name" value="Ig_CFAP65"/>
    <property type="match status" value="1"/>
</dbReference>
<evidence type="ECO:0000256" key="4">
    <source>
        <dbReference type="ARBA" id="ARBA00022846"/>
    </source>
</evidence>
<feature type="region of interest" description="Disordered" evidence="9">
    <location>
        <begin position="116"/>
        <end position="135"/>
    </location>
</feature>
<dbReference type="InterPro" id="IPR008962">
    <property type="entry name" value="PapD-like_sf"/>
</dbReference>
<keyword evidence="12" id="KW-1185">Reference proteome</keyword>
<evidence type="ECO:0000259" key="10">
    <source>
        <dbReference type="PROSITE" id="PS50071"/>
    </source>
</evidence>
<dbReference type="GO" id="GO:0036126">
    <property type="term" value="C:sperm flagellum"/>
    <property type="evidence" value="ECO:0007669"/>
    <property type="project" value="TreeGrafter"/>
</dbReference>
<organism evidence="11 12">
    <name type="scientific">Chelonia mydas</name>
    <name type="common">Green sea-turtle</name>
    <name type="synonym">Chelonia agassizi</name>
    <dbReference type="NCBI Taxonomy" id="8469"/>
    <lineage>
        <taxon>Eukaryota</taxon>
        <taxon>Metazoa</taxon>
        <taxon>Chordata</taxon>
        <taxon>Craniata</taxon>
        <taxon>Vertebrata</taxon>
        <taxon>Euteleostomi</taxon>
        <taxon>Archelosauria</taxon>
        <taxon>Testudinata</taxon>
        <taxon>Testudines</taxon>
        <taxon>Cryptodira</taxon>
        <taxon>Durocryptodira</taxon>
        <taxon>Americhelydia</taxon>
        <taxon>Chelonioidea</taxon>
        <taxon>Cheloniidae</taxon>
        <taxon>Chelonia</taxon>
    </lineage>
</organism>
<sequence length="1903" mass="211761">MYPSPLYSIGALGGQHPAFPYPGFAHLPQPGPEHLKAAAVAGSFPLEHWIRAGMMVPRLSDFHATPQSGLMGKCRRPRTAFTSQQLLELENQFKLNKYLSRPKRFEVATSLMLTETQHSDSIQKPVGQRQGPSPRCPGGCWSGTLEGSVGICPAPSEEPMSPLRPPERSARKAKEKKGTFWGIEVAEALHWHGWELGKEFTKHLSLKNVHVKTQKLSYRPPATRFFITVFPQPIVLSPGMSLTLPIIFRPLEKKEYEDSICFEKPEGEFSVALRATLPRHKLLFPDTIQLPLCAVHDFTEASFPLCNVGDLITLFNWETASPFHLTPVSGMLEPGSECVVKVTFQPQMALVYDAIAVCWFGDNEEWKRTIKLRAIAKYPHLLVSVLGDLCEDVEPGDFRDVLCFGSVAVGATVERHVEICNPSMVSVPFRIERAKEPLLWDYVFSCDVTQAIVPANGKLLISVRFSPHTVGVQSVDYFTIKPVGNLTQTVLKVIGSCKGPLVFLQQSFVNFGWLNLGECLTQPLEISNISDVPAYYQFDIDGRESVFSFDCPCGVLSGMATLILRVTFRPAHPIICYRRVVCLVHHQNPLFLDLFGTCHSDTTKPAILWPRHLSWYRTNMARGLTFYPPDILSSMLREGKLQMDENRALKLPPQVPEDKPPEEYPYIDPMTEYFHDGITSDLTIFPPHVSVSVREFDFGCCVRLQEVEPLPLCLTNHTKGKITVTWTCRPESPFRVTPETCDIPPLKSTAFRLIFQPSQLNTLYAAELEGFAFYKVLRHYSNIEEDSTMCPSWCLTIRLRGHTFEADRQHFIPHYVLDSPKVFPAVGLNTNTYRSVLLWNVGTSPITFCMNQDICPSVLVKPCSGYVAPGAHQIFLLSTQPVDMATHQHILSLQLNSYPKYTQEILLRSNGESLLLLLEGDGNLYFKPTCVGTSTTRTYTIKNCTRLPMHFKWKIQESDSKVLSVKPATGVIQPSEALAQAWTFTPGKETKYLLRSWVSVWRPQGSSAPESPESTRYTLRVIGEGALGTIGAQEEQLDLGNILVGGLQSCDLVLLNNGTCSLNYILHVEQMITGPCDPEEVLSDPLALELDHYKGMIPARSKAIVQVTVSPARQLHYTWPISYTISMPKALDPANTVGEQQALCCVVATGVYPSVCVTDVCAAGSARGISKLHLWRLFALETLNQYLERDPTSAELTYRVPTRHSICPVPPVHAPVLLDFNFGAAPIEAEPSVVILMLENNGVVPVEWTFLFPSDQKIDVEHWAENTEFNPSELHQMRVQDNQLFSVSPKSGRLFPGQEQTVQLSHRHDFVGTDRLPDLLKVSHGREILLNFIGVTVEQEQRYVHFTSTKHLFTSIAIGSSSPPKQIYELYNGGSMAVAYEVQLDSVMKIQEENFQHPVFVCLNPRGEILPGMTSHIEWVFSPLEARTYSVDVPIHILEGDSALITFQGIGYDPNIMGQTAQFDQVLSPSVTPGSSKLTVPGQTAFLSQHRICLGNIPVYSKSSRLIFLNNASESEAVIFAWHVGASSASETLQIVPEMGVVQPGDGTHCIITLQASGNPCFYNADLVCEVVMQQPLAKYEKALQEWEAEKERQTVEFTITEQDLGAESNLKQHARSSSDSSAEEKLTKSPALTRQCKTLPPIKNLPAPNAPVSRSQRRHLMDKEASRLWAKPEPPKSHLLHLGVTARSHSMDDFLSNFCSELPKYFLCRGLLEDTQFHQAVSRSLDEPLPYFQQVRAAGSAKHQGRKQSLGGSSRASPSPAPCAKDKSGEEEEGERQEECEMSLVTSPRAAGEEPPARPDILQQEQLREEKETITRLPAFGNLLELVLENTLQNIMVEASRGEVVLTARPRVIALPPSSAQRARAKTPWVTSPSGCPLCNPGYAGARDSELEVSTAQVPQSH</sequence>
<dbReference type="InterPro" id="IPR009057">
    <property type="entry name" value="Homeodomain-like_sf"/>
</dbReference>
<name>M7BB46_CHEMY</name>
<feature type="region of interest" description="Disordered" evidence="9">
    <location>
        <begin position="1738"/>
        <end position="1801"/>
    </location>
</feature>
<dbReference type="InterPro" id="IPR057467">
    <property type="entry name" value="Ig_CFAP65_8th"/>
</dbReference>
<dbReference type="STRING" id="8469.M7BB46"/>
<dbReference type="PROSITE" id="PS50071">
    <property type="entry name" value="HOMEOBOX_2"/>
    <property type="match status" value="1"/>
</dbReference>
<dbReference type="InterPro" id="IPR052614">
    <property type="entry name" value="CFAP65"/>
</dbReference>
<keyword evidence="7 8" id="KW-0371">Homeobox</keyword>
<comment type="subcellular location">
    <subcellularLocation>
        <location evidence="1">Cell projection</location>
        <location evidence="1">Cilium</location>
        <location evidence="1">Flagellum</location>
    </subcellularLocation>
    <subcellularLocation>
        <location evidence="2">Cytoplasm</location>
    </subcellularLocation>
    <subcellularLocation>
        <location evidence="7 8">Nucleus</location>
    </subcellularLocation>
</comment>
<keyword evidence="6" id="KW-0966">Cell projection</keyword>
<feature type="region of interest" description="Disordered" evidence="9">
    <location>
        <begin position="151"/>
        <end position="171"/>
    </location>
</feature>
<dbReference type="SUPFAM" id="SSF46689">
    <property type="entry name" value="Homeodomain-like"/>
    <property type="match status" value="1"/>
</dbReference>
<dbReference type="Gene3D" id="2.60.40.10">
    <property type="entry name" value="Immunoglobulins"/>
    <property type="match status" value="7"/>
</dbReference>
<dbReference type="InterPro" id="IPR057470">
    <property type="entry name" value="Ig_CFAP65_7th"/>
</dbReference>
<dbReference type="InterPro" id="IPR058536">
    <property type="entry name" value="Ig_CFAP65_4th"/>
</dbReference>
<evidence type="ECO:0000256" key="8">
    <source>
        <dbReference type="RuleBase" id="RU000682"/>
    </source>
</evidence>
<evidence type="ECO:0000256" key="9">
    <source>
        <dbReference type="SAM" id="MobiDB-lite"/>
    </source>
</evidence>
<dbReference type="SMART" id="SM00389">
    <property type="entry name" value="HOX"/>
    <property type="match status" value="1"/>
</dbReference>
<dbReference type="GO" id="GO:0003677">
    <property type="term" value="F:DNA binding"/>
    <property type="evidence" value="ECO:0007669"/>
    <property type="project" value="UniProtKB-UniRule"/>
</dbReference>
<dbReference type="Pfam" id="PF25248">
    <property type="entry name" value="Ig_CFAP65_8th"/>
    <property type="match status" value="1"/>
</dbReference>
<evidence type="ECO:0000256" key="7">
    <source>
        <dbReference type="PROSITE-ProRule" id="PRU00108"/>
    </source>
</evidence>
<feature type="compositionally biased region" description="Polar residues" evidence="9">
    <location>
        <begin position="1610"/>
        <end position="1621"/>
    </location>
</feature>
<keyword evidence="3" id="KW-0963">Cytoplasm</keyword>
<keyword evidence="7 8" id="KW-0539">Nucleus</keyword>
<dbReference type="PANTHER" id="PTHR46127">
    <property type="entry name" value="CILIA- AND FLAGELLA-ASSOCIATED PROTEIN 65"/>
    <property type="match status" value="1"/>
</dbReference>
<dbReference type="InterPro" id="IPR056344">
    <property type="entry name" value="Ig_CFAP65-like_9th"/>
</dbReference>
<evidence type="ECO:0000313" key="11">
    <source>
        <dbReference type="EMBL" id="EMP35181.1"/>
    </source>
</evidence>
<dbReference type="InterPro" id="IPR053879">
    <property type="entry name" value="HYDIN_VesB_CFA65-like_Ig"/>
</dbReference>
<dbReference type="Pfam" id="PF24507">
    <property type="entry name" value="Ig_CFAP65_4th"/>
    <property type="match status" value="1"/>
</dbReference>
<dbReference type="PANTHER" id="PTHR46127:SF1">
    <property type="entry name" value="CILIA- AND FLAGELLA-ASSOCIATED PROTEIN 65"/>
    <property type="match status" value="1"/>
</dbReference>
<dbReference type="InterPro" id="IPR056305">
    <property type="entry name" value="Ig_CFAP65_10th"/>
</dbReference>
<dbReference type="GO" id="GO:0005634">
    <property type="term" value="C:nucleus"/>
    <property type="evidence" value="ECO:0007669"/>
    <property type="project" value="UniProtKB-SubCell"/>
</dbReference>
<keyword evidence="4" id="KW-0282">Flagellum</keyword>
<protein>
    <recommendedName>
        <fullName evidence="10">Homeobox domain-containing protein</fullName>
    </recommendedName>
</protein>
<accession>M7BB46</accession>
<feature type="DNA-binding region" description="Homeobox" evidence="7">
    <location>
        <begin position="74"/>
        <end position="118"/>
    </location>
</feature>
<dbReference type="Pfam" id="PF00046">
    <property type="entry name" value="Homeodomain"/>
    <property type="match status" value="1"/>
</dbReference>
<feature type="compositionally biased region" description="Acidic residues" evidence="9">
    <location>
        <begin position="1770"/>
        <end position="1782"/>
    </location>
</feature>
<reference evidence="12" key="1">
    <citation type="journal article" date="2013" name="Nat. Genet.">
        <title>The draft genomes of soft-shell turtle and green sea turtle yield insights into the development and evolution of the turtle-specific body plan.</title>
        <authorList>
            <person name="Wang Z."/>
            <person name="Pascual-Anaya J."/>
            <person name="Zadissa A."/>
            <person name="Li W."/>
            <person name="Niimura Y."/>
            <person name="Huang Z."/>
            <person name="Li C."/>
            <person name="White S."/>
            <person name="Xiong Z."/>
            <person name="Fang D."/>
            <person name="Wang B."/>
            <person name="Ming Y."/>
            <person name="Chen Y."/>
            <person name="Zheng Y."/>
            <person name="Kuraku S."/>
            <person name="Pignatelli M."/>
            <person name="Herrero J."/>
            <person name="Beal K."/>
            <person name="Nozawa M."/>
            <person name="Li Q."/>
            <person name="Wang J."/>
            <person name="Zhang H."/>
            <person name="Yu L."/>
            <person name="Shigenobu S."/>
            <person name="Wang J."/>
            <person name="Liu J."/>
            <person name="Flicek P."/>
            <person name="Searle S."/>
            <person name="Wang J."/>
            <person name="Kuratani S."/>
            <person name="Yin Y."/>
            <person name="Aken B."/>
            <person name="Zhang G."/>
            <person name="Irie N."/>
        </authorList>
    </citation>
    <scope>NUCLEOTIDE SEQUENCE [LARGE SCALE GENOMIC DNA]</scope>
</reference>
<dbReference type="Pfam" id="PF22544">
    <property type="entry name" value="HYDIN_VesB_CFA65-like_Ig"/>
    <property type="match status" value="1"/>
</dbReference>
<dbReference type="SUPFAM" id="SSF49354">
    <property type="entry name" value="PapD-like"/>
    <property type="match status" value="1"/>
</dbReference>
<dbReference type="GO" id="GO:0005737">
    <property type="term" value="C:cytoplasm"/>
    <property type="evidence" value="ECO:0007669"/>
    <property type="project" value="UniProtKB-SubCell"/>
</dbReference>
<dbReference type="GO" id="GO:0007288">
    <property type="term" value="P:sperm axoneme assembly"/>
    <property type="evidence" value="ECO:0007669"/>
    <property type="project" value="TreeGrafter"/>
</dbReference>
<dbReference type="EMBL" id="KB529356">
    <property type="protein sequence ID" value="EMP35181.1"/>
    <property type="molecule type" value="Genomic_DNA"/>
</dbReference>
<evidence type="ECO:0000256" key="6">
    <source>
        <dbReference type="ARBA" id="ARBA00023273"/>
    </source>
</evidence>
<keyword evidence="7 8" id="KW-0238">DNA-binding</keyword>
<evidence type="ECO:0000256" key="1">
    <source>
        <dbReference type="ARBA" id="ARBA00004230"/>
    </source>
</evidence>
<dbReference type="CDD" id="cd00086">
    <property type="entry name" value="homeodomain"/>
    <property type="match status" value="1"/>
</dbReference>
<dbReference type="InterPro" id="IPR013783">
    <property type="entry name" value="Ig-like_fold"/>
</dbReference>
<gene>
    <name evidence="11" type="ORF">UY3_07666</name>
</gene>
<dbReference type="Proteomes" id="UP000031443">
    <property type="component" value="Unassembled WGS sequence"/>
</dbReference>
<dbReference type="InterPro" id="IPR001356">
    <property type="entry name" value="HD"/>
</dbReference>
<evidence type="ECO:0000256" key="3">
    <source>
        <dbReference type="ARBA" id="ARBA00022490"/>
    </source>
</evidence>
<evidence type="ECO:0000256" key="5">
    <source>
        <dbReference type="ARBA" id="ARBA00023069"/>
    </source>
</evidence>
<dbReference type="Gene3D" id="1.10.10.60">
    <property type="entry name" value="Homeodomain-like"/>
    <property type="match status" value="1"/>
</dbReference>